<protein>
    <submittedName>
        <fullName evidence="2">Uncharacterized protein</fullName>
    </submittedName>
</protein>
<comment type="caution">
    <text evidence="2">The sequence shown here is derived from an EMBL/GenBank/DDBJ whole genome shotgun (WGS) entry which is preliminary data.</text>
</comment>
<feature type="compositionally biased region" description="Basic and acidic residues" evidence="1">
    <location>
        <begin position="18"/>
        <end position="54"/>
    </location>
</feature>
<dbReference type="AlphaFoldDB" id="A0AAD9R048"/>
<gene>
    <name evidence="2" type="ORF">P5673_004369</name>
</gene>
<dbReference type="Gene3D" id="1.20.5.1700">
    <property type="match status" value="1"/>
</dbReference>
<proteinExistence type="predicted"/>
<feature type="compositionally biased region" description="Basic and acidic residues" evidence="1">
    <location>
        <begin position="64"/>
        <end position="79"/>
    </location>
</feature>
<dbReference type="Proteomes" id="UP001249851">
    <property type="component" value="Unassembled WGS sequence"/>
</dbReference>
<feature type="compositionally biased region" description="Basic and acidic residues" evidence="1">
    <location>
        <begin position="143"/>
        <end position="161"/>
    </location>
</feature>
<sequence length="173" mass="20319">MKELHRNSCFQHTFFFRETIKEPPSRPKEPPTEPAWKREVREAKEKRQAMDEKGPGPAVTSKSDAVEKRKSWKSDEVDSRPPLVQRVEPFATGTPGEVDKLRKEVSELRELLSKMEKKHGDMIKKLREEFLREIESLTSDLDEERKKNAAEHAAHKVELDRLKRRQSRFSETQ</sequence>
<feature type="region of interest" description="Disordered" evidence="1">
    <location>
        <begin position="141"/>
        <end position="173"/>
    </location>
</feature>
<name>A0AAD9R048_ACRCE</name>
<reference evidence="2" key="2">
    <citation type="journal article" date="2023" name="Science">
        <title>Genomic signatures of disease resistance in endangered staghorn corals.</title>
        <authorList>
            <person name="Vollmer S.V."/>
            <person name="Selwyn J.D."/>
            <person name="Despard B.A."/>
            <person name="Roesel C.L."/>
        </authorList>
    </citation>
    <scope>NUCLEOTIDE SEQUENCE</scope>
    <source>
        <strain evidence="2">K2</strain>
    </source>
</reference>
<organism evidence="2 3">
    <name type="scientific">Acropora cervicornis</name>
    <name type="common">Staghorn coral</name>
    <dbReference type="NCBI Taxonomy" id="6130"/>
    <lineage>
        <taxon>Eukaryota</taxon>
        <taxon>Metazoa</taxon>
        <taxon>Cnidaria</taxon>
        <taxon>Anthozoa</taxon>
        <taxon>Hexacorallia</taxon>
        <taxon>Scleractinia</taxon>
        <taxon>Astrocoeniina</taxon>
        <taxon>Acroporidae</taxon>
        <taxon>Acropora</taxon>
    </lineage>
</organism>
<evidence type="ECO:0000313" key="2">
    <source>
        <dbReference type="EMBL" id="KAK2570682.1"/>
    </source>
</evidence>
<keyword evidence="3" id="KW-1185">Reference proteome</keyword>
<evidence type="ECO:0000313" key="3">
    <source>
        <dbReference type="Proteomes" id="UP001249851"/>
    </source>
</evidence>
<feature type="region of interest" description="Disordered" evidence="1">
    <location>
        <begin position="17"/>
        <end position="98"/>
    </location>
</feature>
<accession>A0AAD9R048</accession>
<reference evidence="2" key="1">
    <citation type="journal article" date="2023" name="G3 (Bethesda)">
        <title>Whole genome assembly and annotation of the endangered Caribbean coral Acropora cervicornis.</title>
        <authorList>
            <person name="Selwyn J.D."/>
            <person name="Vollmer S.V."/>
        </authorList>
    </citation>
    <scope>NUCLEOTIDE SEQUENCE</scope>
    <source>
        <strain evidence="2">K2</strain>
    </source>
</reference>
<dbReference type="EMBL" id="JARQWQ010000007">
    <property type="protein sequence ID" value="KAK2570682.1"/>
    <property type="molecule type" value="Genomic_DNA"/>
</dbReference>
<evidence type="ECO:0000256" key="1">
    <source>
        <dbReference type="SAM" id="MobiDB-lite"/>
    </source>
</evidence>